<protein>
    <submittedName>
        <fullName evidence="2">Uncharacterized protein</fullName>
    </submittedName>
</protein>
<name>A0A1Q9CDT9_SYMMI</name>
<feature type="coiled-coil region" evidence="1">
    <location>
        <begin position="55"/>
        <end position="135"/>
    </location>
</feature>
<dbReference type="EMBL" id="LSRX01001315">
    <property type="protein sequence ID" value="OLP81066.1"/>
    <property type="molecule type" value="Genomic_DNA"/>
</dbReference>
<comment type="caution">
    <text evidence="2">The sequence shown here is derived from an EMBL/GenBank/DDBJ whole genome shotgun (WGS) entry which is preliminary data.</text>
</comment>
<evidence type="ECO:0000313" key="2">
    <source>
        <dbReference type="EMBL" id="OLP81066.1"/>
    </source>
</evidence>
<gene>
    <name evidence="2" type="ORF">AK812_SmicGene38444</name>
</gene>
<sequence length="567" mass="62741">MTTRSWLQVRHQLLATPKPVVQHHGRNGTLPSKIRTLKFLPPSVMEEGLELSRAKDQLQKQRRLARSEAEAAEALQSQLVEAEQQRRGAQVELAKSQRLRQEEGKRRQAAFGAEREELRQEVAQLSERLRVAEGGTAGWLALPSRTQAPARPPASNVSRLTSKQSAMSERWVDDDTVEAESVATGFAVSKPRGKRIAVDKTKLAESRGRRRPAMASISLAVLLLQLLSGSCHIQPVQFLSAVAREEPWYWALALDNSSAAELRSHWEAEKDYPEAVRSGIETKSAFHITLLFIGGATDEEFKAREGQKFEVSTSEFVWEEGRIAGVPMQLGDFYDHCANVNPHTTLGYKKGVSAVETNTMLARLGATRNFSAGLPEWLFQLHVDRYTEKITKYCKVMGIDSPEQLSQKAKDVAAAAEPHNVTAAAQLAGILGNATRGALHSHRLDAKLKMTGVLTATSATDAGLRLFEMIQLAKERADQRRELTDATEEVREQARALEELLAIEQVSVNRAAYVEASGIPGLPPKVWLFLVILREGPYVALTEQGIDVLTIVLMFVLPSLWEEKNGA</sequence>
<proteinExistence type="predicted"/>
<dbReference type="OrthoDB" id="444613at2759"/>
<dbReference type="Proteomes" id="UP000186817">
    <property type="component" value="Unassembled WGS sequence"/>
</dbReference>
<keyword evidence="3" id="KW-1185">Reference proteome</keyword>
<dbReference type="AlphaFoldDB" id="A0A1Q9CDT9"/>
<keyword evidence="1" id="KW-0175">Coiled coil</keyword>
<accession>A0A1Q9CDT9</accession>
<organism evidence="2 3">
    <name type="scientific">Symbiodinium microadriaticum</name>
    <name type="common">Dinoflagellate</name>
    <name type="synonym">Zooxanthella microadriatica</name>
    <dbReference type="NCBI Taxonomy" id="2951"/>
    <lineage>
        <taxon>Eukaryota</taxon>
        <taxon>Sar</taxon>
        <taxon>Alveolata</taxon>
        <taxon>Dinophyceae</taxon>
        <taxon>Suessiales</taxon>
        <taxon>Symbiodiniaceae</taxon>
        <taxon>Symbiodinium</taxon>
    </lineage>
</organism>
<feature type="coiled-coil region" evidence="1">
    <location>
        <begin position="469"/>
        <end position="503"/>
    </location>
</feature>
<reference evidence="2 3" key="1">
    <citation type="submission" date="2016-02" db="EMBL/GenBank/DDBJ databases">
        <title>Genome analysis of coral dinoflagellate symbionts highlights evolutionary adaptations to a symbiotic lifestyle.</title>
        <authorList>
            <person name="Aranda M."/>
            <person name="Li Y."/>
            <person name="Liew Y.J."/>
            <person name="Baumgarten S."/>
            <person name="Simakov O."/>
            <person name="Wilson M."/>
            <person name="Piel J."/>
            <person name="Ashoor H."/>
            <person name="Bougouffa S."/>
            <person name="Bajic V.B."/>
            <person name="Ryu T."/>
            <person name="Ravasi T."/>
            <person name="Bayer T."/>
            <person name="Micklem G."/>
            <person name="Kim H."/>
            <person name="Bhak J."/>
            <person name="Lajeunesse T.C."/>
            <person name="Voolstra C.R."/>
        </authorList>
    </citation>
    <scope>NUCLEOTIDE SEQUENCE [LARGE SCALE GENOMIC DNA]</scope>
    <source>
        <strain evidence="2 3">CCMP2467</strain>
    </source>
</reference>
<evidence type="ECO:0000256" key="1">
    <source>
        <dbReference type="SAM" id="Coils"/>
    </source>
</evidence>
<evidence type="ECO:0000313" key="3">
    <source>
        <dbReference type="Proteomes" id="UP000186817"/>
    </source>
</evidence>